<dbReference type="PANTHER" id="PTHR43085:SF1">
    <property type="entry name" value="PSEUDOURIDINE KINASE-RELATED"/>
    <property type="match status" value="1"/>
</dbReference>
<sequence>MSNPLTAVTAIGESLIDVIVGSAEAPSTEHPGGSPMNIALGLARLNRPVALVTHIGNDARGASIAEHLRDAGVTLAFGSIRNEPSSTATAYLGADGSAQYVFDLRWSLPCGLSVEDPILAGSDIVHVGSIGAFLEPGGSAVVSLLRQLVDSERPHLICFDPNMRPSIVTDHGAALARFERIAALAAVVKLSDEDAEWLYPELGLEAAIEHILRFGVGLVTVTLGSAGALLATRSLRMTVPGVAVEVADTIGAGDSFMSALIDFIAELRDEGVSAEALRNGHAFDAALLTDIGEYAVRCAAITVSRPGANPPTRREIGYPHRGSHVSQ</sequence>
<keyword evidence="4 7" id="KW-0418">Kinase</keyword>
<dbReference type="InterPro" id="IPR011611">
    <property type="entry name" value="PfkB_dom"/>
</dbReference>
<evidence type="ECO:0000256" key="1">
    <source>
        <dbReference type="ARBA" id="ARBA00010688"/>
    </source>
</evidence>
<evidence type="ECO:0000256" key="3">
    <source>
        <dbReference type="ARBA" id="ARBA00022741"/>
    </source>
</evidence>
<keyword evidence="2" id="KW-0808">Transferase</keyword>
<dbReference type="Proteomes" id="UP000189735">
    <property type="component" value="Unassembled WGS sequence"/>
</dbReference>
<dbReference type="Gene3D" id="3.40.1190.20">
    <property type="match status" value="1"/>
</dbReference>
<dbReference type="CDD" id="cd01167">
    <property type="entry name" value="bac_FRK"/>
    <property type="match status" value="1"/>
</dbReference>
<evidence type="ECO:0000259" key="6">
    <source>
        <dbReference type="Pfam" id="PF00294"/>
    </source>
</evidence>
<accession>A0A1T4YCZ2</accession>
<evidence type="ECO:0000313" key="8">
    <source>
        <dbReference type="Proteomes" id="UP000189735"/>
    </source>
</evidence>
<evidence type="ECO:0000313" key="7">
    <source>
        <dbReference type="EMBL" id="SKA99634.1"/>
    </source>
</evidence>
<dbReference type="Pfam" id="PF00294">
    <property type="entry name" value="PfkB"/>
    <property type="match status" value="1"/>
</dbReference>
<dbReference type="SUPFAM" id="SSF53613">
    <property type="entry name" value="Ribokinase-like"/>
    <property type="match status" value="1"/>
</dbReference>
<dbReference type="AlphaFoldDB" id="A0A1T4YCZ2"/>
<feature type="domain" description="Carbohydrate kinase PfkB" evidence="6">
    <location>
        <begin position="8"/>
        <end position="311"/>
    </location>
</feature>
<dbReference type="InterPro" id="IPR002173">
    <property type="entry name" value="Carboh/pur_kinase_PfkB_CS"/>
</dbReference>
<reference evidence="8" key="1">
    <citation type="submission" date="2017-02" db="EMBL/GenBank/DDBJ databases">
        <authorList>
            <person name="Varghese N."/>
            <person name="Submissions S."/>
        </authorList>
    </citation>
    <scope>NUCLEOTIDE SEQUENCE [LARGE SCALE GENOMIC DNA]</scope>
    <source>
        <strain evidence="8">VKM Ac-2052</strain>
    </source>
</reference>
<dbReference type="GO" id="GO:0016301">
    <property type="term" value="F:kinase activity"/>
    <property type="evidence" value="ECO:0007669"/>
    <property type="project" value="UniProtKB-KW"/>
</dbReference>
<dbReference type="GO" id="GO:0005524">
    <property type="term" value="F:ATP binding"/>
    <property type="evidence" value="ECO:0007669"/>
    <property type="project" value="UniProtKB-KW"/>
</dbReference>
<name>A0A1T4YCZ2_9MICO</name>
<keyword evidence="5" id="KW-0067">ATP-binding</keyword>
<gene>
    <name evidence="7" type="ORF">SAMN06295879_2860</name>
</gene>
<evidence type="ECO:0000256" key="4">
    <source>
        <dbReference type="ARBA" id="ARBA00022777"/>
    </source>
</evidence>
<dbReference type="PROSITE" id="PS00584">
    <property type="entry name" value="PFKB_KINASES_2"/>
    <property type="match status" value="1"/>
</dbReference>
<evidence type="ECO:0000256" key="5">
    <source>
        <dbReference type="ARBA" id="ARBA00022840"/>
    </source>
</evidence>
<proteinExistence type="inferred from homology"/>
<protein>
    <submittedName>
        <fullName evidence="7">Fructokinase</fullName>
    </submittedName>
</protein>
<dbReference type="EMBL" id="FUYG01000007">
    <property type="protein sequence ID" value="SKA99634.1"/>
    <property type="molecule type" value="Genomic_DNA"/>
</dbReference>
<evidence type="ECO:0000256" key="2">
    <source>
        <dbReference type="ARBA" id="ARBA00022679"/>
    </source>
</evidence>
<dbReference type="InterPro" id="IPR029056">
    <property type="entry name" value="Ribokinase-like"/>
</dbReference>
<organism evidence="7 8">
    <name type="scientific">Agreia bicolorata</name>
    <dbReference type="NCBI Taxonomy" id="110935"/>
    <lineage>
        <taxon>Bacteria</taxon>
        <taxon>Bacillati</taxon>
        <taxon>Actinomycetota</taxon>
        <taxon>Actinomycetes</taxon>
        <taxon>Micrococcales</taxon>
        <taxon>Microbacteriaceae</taxon>
        <taxon>Agreia</taxon>
    </lineage>
</organism>
<dbReference type="InterPro" id="IPR050306">
    <property type="entry name" value="PfkB_Carbo_kinase"/>
</dbReference>
<dbReference type="PANTHER" id="PTHR43085">
    <property type="entry name" value="HEXOKINASE FAMILY MEMBER"/>
    <property type="match status" value="1"/>
</dbReference>
<comment type="similarity">
    <text evidence="1">Belongs to the carbohydrate kinase PfkB family.</text>
</comment>
<keyword evidence="3" id="KW-0547">Nucleotide-binding</keyword>